<organism evidence="2 3">
    <name type="scientific">Pseudoalteromonas distincta</name>
    <dbReference type="NCBI Taxonomy" id="77608"/>
    <lineage>
        <taxon>Bacteria</taxon>
        <taxon>Pseudomonadati</taxon>
        <taxon>Pseudomonadota</taxon>
        <taxon>Gammaproteobacteria</taxon>
        <taxon>Alteromonadales</taxon>
        <taxon>Pseudoalteromonadaceae</taxon>
        <taxon>Pseudoalteromonas</taxon>
    </lineage>
</organism>
<evidence type="ECO:0000259" key="1">
    <source>
        <dbReference type="Pfam" id="PF13476"/>
    </source>
</evidence>
<dbReference type="Gene3D" id="3.40.50.300">
    <property type="entry name" value="P-loop containing nucleotide triphosphate hydrolases"/>
    <property type="match status" value="1"/>
</dbReference>
<keyword evidence="3" id="KW-1185">Reference proteome</keyword>
<sequence>MLGLTLKKLKVTSVTNDGVYSTEIPFYKGLNIIRAENSSGKSTCINSIAYALALDAILGPSRRKPFPRSMHQFLESSKVDATPHFVSQSYVELEVENATGQYAKFKRDVEGDKDKVTVFDEKGTFEDYFLGSAGSVGSAKSEKGFHFWLERYLGWNLPNLVTHEGKPTRLYLECVFPLFFIEQKRGWSELQANTPTYYGIKGVKKAALEFCLGVENYSKKNRLAELNAITSSIERDWEKIISSADSLAEFGGMKLQLDCTLEKESFFPLISFLVPQQDQFTEITPYLGGLKAVLIDIKNNIKTWPHYNDVSELTAKKRTLLRDFDSLVQKQESFLISIQKMENKVSNIALELDRYRQLKRLHDVGSEVNFEAEIGSCPVCDSDMYDSLAKVPVKSKPLTVEQNIGYLKNQVDFYSGIKKRHEKDLKKIEKEQALLQISIIKIQSSIDELKTDEAAFIELYGKDLKRKVELENEINGLIKLVSKQTDFNERAKDLHQQWLRYTSELKKLKKKSTDDVSFKVLKVLKTRLIENLTAFGYKTANQHFLQISEQTLRPELDGYDIVADSSASDYIRIIWSYTLALLELGISQSSVKHGGFVVFDEPRQHETDKSSFASLLDKSSSLLDSGGQVIVATSMSTDELNSYELKKANIKIFKDGEYILKKEEGHS</sequence>
<dbReference type="SUPFAM" id="SSF52540">
    <property type="entry name" value="P-loop containing nucleoside triphosphate hydrolases"/>
    <property type="match status" value="1"/>
</dbReference>
<accession>A0ABT9G9V5</accession>
<dbReference type="InterPro" id="IPR027417">
    <property type="entry name" value="P-loop_NTPase"/>
</dbReference>
<comment type="caution">
    <text evidence="2">The sequence shown here is derived from an EMBL/GenBank/DDBJ whole genome shotgun (WGS) entry which is preliminary data.</text>
</comment>
<gene>
    <name evidence="2" type="ORF">QDH73_01135</name>
</gene>
<reference evidence="2 3" key="1">
    <citation type="submission" date="2023-04" db="EMBL/GenBank/DDBJ databases">
        <title>Novel Pseudoalteromonas species isolated from Pacific coral.</title>
        <authorList>
            <person name="Videau P."/>
            <person name="Shlafstein M.D."/>
            <person name="Oline D.K."/>
            <person name="Strangman W.K."/>
            <person name="Hahnke R.L."/>
            <person name="Saw J.H."/>
            <person name="Ushijima B."/>
        </authorList>
    </citation>
    <scope>NUCLEOTIDE SEQUENCE [LARGE SCALE GENOMIC DNA]</scope>
    <source>
        <strain evidence="2 3">LMG 14908</strain>
    </source>
</reference>
<name>A0ABT9G9V5_9GAMM</name>
<dbReference type="RefSeq" id="WP_039485248.1">
    <property type="nucleotide sequence ID" value="NZ_JASGWX010000001.1"/>
</dbReference>
<dbReference type="Pfam" id="PF13476">
    <property type="entry name" value="AAA_23"/>
    <property type="match status" value="1"/>
</dbReference>
<evidence type="ECO:0000313" key="3">
    <source>
        <dbReference type="Proteomes" id="UP001242314"/>
    </source>
</evidence>
<proteinExistence type="predicted"/>
<dbReference type="EMBL" id="JASGWX010000001">
    <property type="protein sequence ID" value="MDP4482649.1"/>
    <property type="molecule type" value="Genomic_DNA"/>
</dbReference>
<keyword evidence="2" id="KW-0067">ATP-binding</keyword>
<evidence type="ECO:0000313" key="2">
    <source>
        <dbReference type="EMBL" id="MDP4482649.1"/>
    </source>
</evidence>
<feature type="domain" description="Rad50/SbcC-type AAA" evidence="1">
    <location>
        <begin position="22"/>
        <end position="118"/>
    </location>
</feature>
<keyword evidence="2" id="KW-0547">Nucleotide-binding</keyword>
<dbReference type="InterPro" id="IPR038729">
    <property type="entry name" value="Rad50/SbcC_AAA"/>
</dbReference>
<protein>
    <submittedName>
        <fullName evidence="2">ATP-binding protein</fullName>
    </submittedName>
</protein>
<dbReference type="GO" id="GO:0005524">
    <property type="term" value="F:ATP binding"/>
    <property type="evidence" value="ECO:0007669"/>
    <property type="project" value="UniProtKB-KW"/>
</dbReference>
<dbReference type="Proteomes" id="UP001242314">
    <property type="component" value="Unassembled WGS sequence"/>
</dbReference>